<accession>A0A3M7R8R2</accession>
<sequence>MFIQINKVLNFYFHFLVNKIEYLLAQRRIQWFCWHCSLITKPTWVTNKRKYCVPIQRRLIDIATTKIANK</sequence>
<proteinExistence type="predicted"/>
<dbReference type="AlphaFoldDB" id="A0A3M7R8R2"/>
<name>A0A3M7R8R2_BRAPC</name>
<evidence type="ECO:0000313" key="1">
    <source>
        <dbReference type="EMBL" id="RNA19849.1"/>
    </source>
</evidence>
<dbReference type="EMBL" id="REGN01003970">
    <property type="protein sequence ID" value="RNA19849.1"/>
    <property type="molecule type" value="Genomic_DNA"/>
</dbReference>
<dbReference type="Proteomes" id="UP000276133">
    <property type="component" value="Unassembled WGS sequence"/>
</dbReference>
<gene>
    <name evidence="1" type="ORF">BpHYR1_035000</name>
</gene>
<organism evidence="1 2">
    <name type="scientific">Brachionus plicatilis</name>
    <name type="common">Marine rotifer</name>
    <name type="synonym">Brachionus muelleri</name>
    <dbReference type="NCBI Taxonomy" id="10195"/>
    <lineage>
        <taxon>Eukaryota</taxon>
        <taxon>Metazoa</taxon>
        <taxon>Spiralia</taxon>
        <taxon>Gnathifera</taxon>
        <taxon>Rotifera</taxon>
        <taxon>Eurotatoria</taxon>
        <taxon>Monogononta</taxon>
        <taxon>Pseudotrocha</taxon>
        <taxon>Ploima</taxon>
        <taxon>Brachionidae</taxon>
        <taxon>Brachionus</taxon>
    </lineage>
</organism>
<evidence type="ECO:0000313" key="2">
    <source>
        <dbReference type="Proteomes" id="UP000276133"/>
    </source>
</evidence>
<reference evidence="1 2" key="1">
    <citation type="journal article" date="2018" name="Sci. Rep.">
        <title>Genomic signatures of local adaptation to the degree of environmental predictability in rotifers.</title>
        <authorList>
            <person name="Franch-Gras L."/>
            <person name="Hahn C."/>
            <person name="Garcia-Roger E.M."/>
            <person name="Carmona M.J."/>
            <person name="Serra M."/>
            <person name="Gomez A."/>
        </authorList>
    </citation>
    <scope>NUCLEOTIDE SEQUENCE [LARGE SCALE GENOMIC DNA]</scope>
    <source>
        <strain evidence="1">HYR1</strain>
    </source>
</reference>
<keyword evidence="2" id="KW-1185">Reference proteome</keyword>
<protein>
    <submittedName>
        <fullName evidence="1">Uncharacterized protein</fullName>
    </submittedName>
</protein>
<comment type="caution">
    <text evidence="1">The sequence shown here is derived from an EMBL/GenBank/DDBJ whole genome shotgun (WGS) entry which is preliminary data.</text>
</comment>